<feature type="compositionally biased region" description="Basic and acidic residues" evidence="10">
    <location>
        <begin position="208"/>
        <end position="234"/>
    </location>
</feature>
<feature type="coiled-coil region" evidence="9">
    <location>
        <begin position="434"/>
        <end position="461"/>
    </location>
</feature>
<dbReference type="InterPro" id="IPR017907">
    <property type="entry name" value="Znf_RING_CS"/>
</dbReference>
<evidence type="ECO:0000256" key="8">
    <source>
        <dbReference type="PROSITE-ProRule" id="PRU00175"/>
    </source>
</evidence>
<keyword evidence="7" id="KW-0862">Zinc</keyword>
<dbReference type="Gene3D" id="2.60.200.20">
    <property type="match status" value="1"/>
</dbReference>
<comment type="similarity">
    <text evidence="1">Belongs to the CHFR family.</text>
</comment>
<evidence type="ECO:0000256" key="2">
    <source>
        <dbReference type="ARBA" id="ARBA00017908"/>
    </source>
</evidence>
<dbReference type="AlphaFoldDB" id="A0A0G4G9F5"/>
<feature type="domain" description="RING-type" evidence="12">
    <location>
        <begin position="372"/>
        <end position="411"/>
    </location>
</feature>
<dbReference type="SMART" id="SM00184">
    <property type="entry name" value="RING"/>
    <property type="match status" value="1"/>
</dbReference>
<dbReference type="GO" id="GO:0000151">
    <property type="term" value="C:ubiquitin ligase complex"/>
    <property type="evidence" value="ECO:0007669"/>
    <property type="project" value="TreeGrafter"/>
</dbReference>
<dbReference type="PROSITE" id="PS50006">
    <property type="entry name" value="FHA_DOMAIN"/>
    <property type="match status" value="1"/>
</dbReference>
<proteinExistence type="inferred from homology"/>
<keyword evidence="9" id="KW-0175">Coiled coil</keyword>
<keyword evidence="3" id="KW-0808">Transferase</keyword>
<feature type="region of interest" description="Disordered" evidence="10">
    <location>
        <begin position="135"/>
        <end position="253"/>
    </location>
</feature>
<evidence type="ECO:0000256" key="9">
    <source>
        <dbReference type="SAM" id="Coils"/>
    </source>
</evidence>
<dbReference type="GO" id="GO:0005829">
    <property type="term" value="C:cytosol"/>
    <property type="evidence" value="ECO:0007669"/>
    <property type="project" value="TreeGrafter"/>
</dbReference>
<dbReference type="InterPro" id="IPR013083">
    <property type="entry name" value="Znf_RING/FYVE/PHD"/>
</dbReference>
<dbReference type="GO" id="GO:0008270">
    <property type="term" value="F:zinc ion binding"/>
    <property type="evidence" value="ECO:0007669"/>
    <property type="project" value="UniProtKB-KW"/>
</dbReference>
<dbReference type="Gene3D" id="3.30.40.10">
    <property type="entry name" value="Zinc/RING finger domain, C3HC4 (zinc finger)"/>
    <property type="match status" value="1"/>
</dbReference>
<reference evidence="13" key="1">
    <citation type="submission" date="2014-11" db="EMBL/GenBank/DDBJ databases">
        <authorList>
            <person name="Otto D Thomas"/>
            <person name="Naeem Raeece"/>
        </authorList>
    </citation>
    <scope>NUCLEOTIDE SEQUENCE</scope>
</reference>
<evidence type="ECO:0000256" key="10">
    <source>
        <dbReference type="SAM" id="MobiDB-lite"/>
    </source>
</evidence>
<name>A0A0G4G9F5_9ALVE</name>
<evidence type="ECO:0000256" key="3">
    <source>
        <dbReference type="ARBA" id="ARBA00022679"/>
    </source>
</evidence>
<dbReference type="InterPro" id="IPR001841">
    <property type="entry name" value="Znf_RING"/>
</dbReference>
<feature type="domain" description="FHA" evidence="11">
    <location>
        <begin position="25"/>
        <end position="105"/>
    </location>
</feature>
<dbReference type="CDD" id="cd00060">
    <property type="entry name" value="FHA"/>
    <property type="match status" value="1"/>
</dbReference>
<keyword evidence="4" id="KW-0479">Metal-binding</keyword>
<dbReference type="InterPro" id="IPR000253">
    <property type="entry name" value="FHA_dom"/>
</dbReference>
<evidence type="ECO:0000256" key="6">
    <source>
        <dbReference type="ARBA" id="ARBA00022786"/>
    </source>
</evidence>
<evidence type="ECO:0000256" key="1">
    <source>
        <dbReference type="ARBA" id="ARBA00005797"/>
    </source>
</evidence>
<evidence type="ECO:0000256" key="5">
    <source>
        <dbReference type="ARBA" id="ARBA00022771"/>
    </source>
</evidence>
<feature type="region of interest" description="Disordered" evidence="10">
    <location>
        <begin position="60"/>
        <end position="79"/>
    </location>
</feature>
<keyword evidence="6" id="KW-0833">Ubl conjugation pathway</keyword>
<evidence type="ECO:0000259" key="11">
    <source>
        <dbReference type="PROSITE" id="PS50006"/>
    </source>
</evidence>
<dbReference type="SMART" id="SM00240">
    <property type="entry name" value="FHA"/>
    <property type="match status" value="1"/>
</dbReference>
<dbReference type="PROSITE" id="PS50089">
    <property type="entry name" value="ZF_RING_2"/>
    <property type="match status" value="1"/>
</dbReference>
<feature type="region of interest" description="Disordered" evidence="10">
    <location>
        <begin position="281"/>
        <end position="312"/>
    </location>
</feature>
<gene>
    <name evidence="13" type="ORF">Cvel_20849</name>
</gene>
<evidence type="ECO:0000259" key="12">
    <source>
        <dbReference type="PROSITE" id="PS50089"/>
    </source>
</evidence>
<dbReference type="Pfam" id="PF00498">
    <property type="entry name" value="FHA"/>
    <property type="match status" value="1"/>
</dbReference>
<dbReference type="Pfam" id="PF13920">
    <property type="entry name" value="zf-C3HC4_3"/>
    <property type="match status" value="1"/>
</dbReference>
<dbReference type="GO" id="GO:0061630">
    <property type="term" value="F:ubiquitin protein ligase activity"/>
    <property type="evidence" value="ECO:0007669"/>
    <property type="project" value="TreeGrafter"/>
</dbReference>
<dbReference type="PROSITE" id="PS00518">
    <property type="entry name" value="ZF_RING_1"/>
    <property type="match status" value="1"/>
</dbReference>
<evidence type="ECO:0000256" key="7">
    <source>
        <dbReference type="ARBA" id="ARBA00022833"/>
    </source>
</evidence>
<evidence type="ECO:0000256" key="4">
    <source>
        <dbReference type="ARBA" id="ARBA00022723"/>
    </source>
</evidence>
<dbReference type="PANTHER" id="PTHR15067">
    <property type="entry name" value="E3 UBIQUITIN-PROTEIN LIGASE RNF8"/>
    <property type="match status" value="1"/>
</dbReference>
<dbReference type="VEuPathDB" id="CryptoDB:Cvel_20849"/>
<dbReference type="GO" id="GO:0070936">
    <property type="term" value="P:protein K48-linked ubiquitination"/>
    <property type="evidence" value="ECO:0007669"/>
    <property type="project" value="TreeGrafter"/>
</dbReference>
<dbReference type="PANTHER" id="PTHR15067:SF4">
    <property type="entry name" value="E3 UBIQUITIN-PROTEIN LIGASE RNF8"/>
    <property type="match status" value="1"/>
</dbReference>
<dbReference type="SUPFAM" id="SSF57850">
    <property type="entry name" value="RING/U-box"/>
    <property type="match status" value="1"/>
</dbReference>
<dbReference type="InterPro" id="IPR008984">
    <property type="entry name" value="SMAD_FHA_dom_sf"/>
</dbReference>
<organism evidence="13">
    <name type="scientific">Chromera velia CCMP2878</name>
    <dbReference type="NCBI Taxonomy" id="1169474"/>
    <lineage>
        <taxon>Eukaryota</taxon>
        <taxon>Sar</taxon>
        <taxon>Alveolata</taxon>
        <taxon>Colpodellida</taxon>
        <taxon>Chromeraceae</taxon>
        <taxon>Chromera</taxon>
    </lineage>
</organism>
<dbReference type="EMBL" id="CDMZ01001003">
    <property type="protein sequence ID" value="CEM25464.1"/>
    <property type="molecule type" value="Genomic_DNA"/>
</dbReference>
<protein>
    <recommendedName>
        <fullName evidence="2">E3 ubiquitin-protein ligase CHFR</fullName>
    </recommendedName>
</protein>
<dbReference type="GO" id="GO:0006511">
    <property type="term" value="P:ubiquitin-dependent protein catabolic process"/>
    <property type="evidence" value="ECO:0007669"/>
    <property type="project" value="TreeGrafter"/>
</dbReference>
<accession>A0A0G4G9F5</accession>
<dbReference type="SUPFAM" id="SSF49879">
    <property type="entry name" value="SMAD/FHA domain"/>
    <property type="match status" value="1"/>
</dbReference>
<evidence type="ECO:0000313" key="13">
    <source>
        <dbReference type="EMBL" id="CEM25464.1"/>
    </source>
</evidence>
<keyword evidence="5 8" id="KW-0863">Zinc-finger</keyword>
<sequence>MLYQSSRARPTQRIPTKILLSRDETTFGRGNQCSVLLQSRTPAHAVGLSRTQAKIIRVPTDASGAEGEGEKREGAESGANWRWVLHDGDGQQKSTNGNRVNSVQVEGHVELSPGDEVQFGPSEEFIYEFLLEEPERNKKRPMEGSRVPPPHSAPAFADRQTGAEAKRRRRGDGNVDEDEEGDSRMNGEGGEGEGVRPRQPCAHSAPAVRRERPPSRHADDQDAEEDQRPERKEGEEEDPAGAQKMESELRVLREHQALLEEELKRARDEIARVRAGAAAEAAGGSMAEGGGGMSQASGGANAEQTSGGGQPLLQTSASVVEIVDVEEENSNASWNGEVAAGAGGAASSSSVVAPSQQPALDWAEEVRNELFCCICQDWIVDCAALDCGHAFCTFCVEEWLEEKHFHCPQCRQAVEREPVKCKNVDSLIERTLDLPGNEEKKEELKKKREEIAEKINKKEQGYANLLHHVEKARRAKTKMLNIQDTWDSSKKRKFEDGVKNRKGAARALYCELVELTRDNVIGTDLKKVDKMLKNLDLWQACSKLTPAAKRNRLLLYIRYG</sequence>